<dbReference type="Proteomes" id="UP000077154">
    <property type="component" value="Unassembled WGS sequence"/>
</dbReference>
<dbReference type="VEuPathDB" id="FungiDB:GMDG_04632"/>
<gene>
    <name evidence="1" type="ORF">VC83_08961</name>
</gene>
<dbReference type="AlphaFoldDB" id="A0A177A098"/>
<dbReference type="GeneID" id="36291999"/>
<dbReference type="OrthoDB" id="4207238at2759"/>
<proteinExistence type="predicted"/>
<dbReference type="eggNOG" id="ENOG502SCBI">
    <property type="taxonomic scope" value="Eukaryota"/>
</dbReference>
<organism evidence="1">
    <name type="scientific">Pseudogymnoascus destructans</name>
    <dbReference type="NCBI Taxonomy" id="655981"/>
    <lineage>
        <taxon>Eukaryota</taxon>
        <taxon>Fungi</taxon>
        <taxon>Dikarya</taxon>
        <taxon>Ascomycota</taxon>
        <taxon>Pezizomycotina</taxon>
        <taxon>Leotiomycetes</taxon>
        <taxon>Thelebolales</taxon>
        <taxon>Thelebolaceae</taxon>
        <taxon>Pseudogymnoascus</taxon>
    </lineage>
</organism>
<accession>A0A177A098</accession>
<reference evidence="1" key="1">
    <citation type="submission" date="2016-03" db="EMBL/GenBank/DDBJ databases">
        <title>Updated assembly of Pseudogymnoascus destructans, the fungus causing white-nose syndrome of bats.</title>
        <authorList>
            <person name="Palmer J.M."/>
            <person name="Drees K.P."/>
            <person name="Foster J.T."/>
            <person name="Lindner D.L."/>
        </authorList>
    </citation>
    <scope>NUCLEOTIDE SEQUENCE [LARGE SCALE GENOMIC DNA]</scope>
    <source>
        <strain evidence="1">20631-21</strain>
    </source>
</reference>
<evidence type="ECO:0000313" key="1">
    <source>
        <dbReference type="EMBL" id="OAF54711.1"/>
    </source>
</evidence>
<dbReference type="EMBL" id="KV441416">
    <property type="protein sequence ID" value="OAF54711.1"/>
    <property type="molecule type" value="Genomic_DNA"/>
</dbReference>
<sequence length="528" mass="59420">MTNFEQFLASYAETFNISRKAFAVLREGLGLINSLDELTDLPRGIGTLKRRMVAQLPLIPLRHKIIQLNQNKLPTMVPAEKAKAGHQRQADAHWFELSSLIARILSSKDIWGGMWHGLGWFVNTPTELWHSDSWLCSARTSSGEHACYSNGTPIVWSDFVEYRSRGAGDGVYVGRVYSVGRDHQSHTIEKNAVAIKIQRACFRGNLPDDIQDKGAALDPLILELEMLLAEDNFEFVLEDDILNRIDMTITYNFESGIPGSQNAAFDPKSQIRQIFNEKRGDIRPAIQSHPHIAELEIRAHGRQWLTELLQRGFISAPLIMFIDVFGLYRNMYRSLTGVYFSLAGQTLRARMHRANVFVLTLGPHGASSDEEKAVLAFPLFIAGDMPQQNHNSGVKNQNAGKGCRNCLANADERGDLDFDTVQLGRYHWPLIRTLNKSIPVLQLLGIFGNFDALNVALGEEYLRTAVSGLLVCFIIPLFWQPIQTNRQSPDDKSHLYNLSLDSQYLIYLAKLSGRLDAAKNLERSGKQK</sequence>
<name>A0A177A098_9PEZI</name>
<protein>
    <submittedName>
        <fullName evidence="1">Uncharacterized protein</fullName>
    </submittedName>
</protein>
<dbReference type="RefSeq" id="XP_024320015.1">
    <property type="nucleotide sequence ID" value="XM_024472501.1"/>
</dbReference>